<reference evidence="3" key="1">
    <citation type="submission" date="2019-04" db="EMBL/GenBank/DDBJ databases">
        <authorList>
            <person name="Melise S."/>
            <person name="Noan J."/>
            <person name="Okalmin O."/>
        </authorList>
    </citation>
    <scope>NUCLEOTIDE SEQUENCE</scope>
    <source>
        <strain evidence="3">FN9</strain>
    </source>
</reference>
<dbReference type="Proteomes" id="UP000746612">
    <property type="component" value="Unassembled WGS sequence"/>
</dbReference>
<accession>A0A4E9DV29</accession>
<keyword evidence="1" id="KW-0812">Transmembrane</keyword>
<sequence length="119" mass="13097">MTWINSTVAAYLVKKHLELETVPSEWGPGAGAAGQPRSWMYYVGGVIIVGILIFIGLTANCDWEQFFWRKEGATVGQGTIIRKRYVEAPHLSVSKTDLNNSHLGYGNSGKLISVGYYTS</sequence>
<keyword evidence="1" id="KW-1133">Transmembrane helix</keyword>
<evidence type="ECO:0000313" key="3">
    <source>
        <dbReference type="EMBL" id="VIO56251.1"/>
    </source>
</evidence>
<dbReference type="EMBL" id="CAJPIJ010000185">
    <property type="protein sequence ID" value="CAG2007086.1"/>
    <property type="molecule type" value="Genomic_DNA"/>
</dbReference>
<organism evidence="3">
    <name type="scientific">Gibberella zeae</name>
    <name type="common">Wheat head blight fungus</name>
    <name type="synonym">Fusarium graminearum</name>
    <dbReference type="NCBI Taxonomy" id="5518"/>
    <lineage>
        <taxon>Eukaryota</taxon>
        <taxon>Fungi</taxon>
        <taxon>Dikarya</taxon>
        <taxon>Ascomycota</taxon>
        <taxon>Pezizomycotina</taxon>
        <taxon>Sordariomycetes</taxon>
        <taxon>Hypocreomycetidae</taxon>
        <taxon>Hypocreales</taxon>
        <taxon>Nectriaceae</taxon>
        <taxon>Fusarium</taxon>
    </lineage>
</organism>
<keyword evidence="1" id="KW-0472">Membrane</keyword>
<dbReference type="AlphaFoldDB" id="A0A4E9DV29"/>
<reference evidence="2" key="2">
    <citation type="submission" date="2021-03" db="EMBL/GenBank/DDBJ databases">
        <authorList>
            <person name="Alouane T."/>
            <person name="Langin T."/>
            <person name="Bonhomme L."/>
        </authorList>
    </citation>
    <scope>NUCLEOTIDE SEQUENCE</scope>
    <source>
        <strain evidence="2">MDC_Fg202</strain>
    </source>
</reference>
<evidence type="ECO:0000313" key="2">
    <source>
        <dbReference type="EMBL" id="CAG2007086.1"/>
    </source>
</evidence>
<gene>
    <name evidence="3" type="ORF">FUG_LOCUS202888</name>
    <name evidence="2" type="ORF">MDCFG202_LOCUS534579</name>
</gene>
<dbReference type="EMBL" id="CAAKMV010000123">
    <property type="protein sequence ID" value="VIO56251.1"/>
    <property type="molecule type" value="Genomic_DNA"/>
</dbReference>
<name>A0A4E9DV29_GIBZA</name>
<protein>
    <submittedName>
        <fullName evidence="3">Uncharacterized protein</fullName>
    </submittedName>
</protein>
<proteinExistence type="predicted"/>
<feature type="transmembrane region" description="Helical" evidence="1">
    <location>
        <begin position="39"/>
        <end position="59"/>
    </location>
</feature>
<evidence type="ECO:0000256" key="1">
    <source>
        <dbReference type="SAM" id="Phobius"/>
    </source>
</evidence>